<proteinExistence type="predicted"/>
<dbReference type="EMBL" id="VXIV02001936">
    <property type="protein sequence ID" value="KAF6028568.1"/>
    <property type="molecule type" value="Genomic_DNA"/>
</dbReference>
<evidence type="ECO:0000313" key="3">
    <source>
        <dbReference type="Proteomes" id="UP000593567"/>
    </source>
</evidence>
<keyword evidence="3" id="KW-1185">Reference proteome</keyword>
<protein>
    <submittedName>
        <fullName evidence="2">Uncharacterized protein</fullName>
    </submittedName>
</protein>
<feature type="region of interest" description="Disordered" evidence="1">
    <location>
        <begin position="169"/>
        <end position="191"/>
    </location>
</feature>
<feature type="region of interest" description="Disordered" evidence="1">
    <location>
        <begin position="116"/>
        <end position="135"/>
    </location>
</feature>
<accession>A0A7J7JT66</accession>
<name>A0A7J7JT66_BUGNE</name>
<dbReference type="Proteomes" id="UP000593567">
    <property type="component" value="Unassembled WGS sequence"/>
</dbReference>
<gene>
    <name evidence="2" type="ORF">EB796_013107</name>
</gene>
<sequence>MNDTPRMPVYCMAGHKFRLQLPSTYINKPIIDLKIYIQHERGFPTECQLVFICMDGKNFKALNDEELVPNLAKEGSTNTLHVYMKSASQTPSLVKTRQSDFDEWLKKLRELNISPHYDARPPAAAPDASTIHQSASNPLPLSQLLHTPARQLSAPQAAPRNIGAQRSAAFPTVLEDREDVQGSRGCSSRHR</sequence>
<organism evidence="2 3">
    <name type="scientific">Bugula neritina</name>
    <name type="common">Brown bryozoan</name>
    <name type="synonym">Sertularia neritina</name>
    <dbReference type="NCBI Taxonomy" id="10212"/>
    <lineage>
        <taxon>Eukaryota</taxon>
        <taxon>Metazoa</taxon>
        <taxon>Spiralia</taxon>
        <taxon>Lophotrochozoa</taxon>
        <taxon>Bryozoa</taxon>
        <taxon>Gymnolaemata</taxon>
        <taxon>Cheilostomatida</taxon>
        <taxon>Flustrina</taxon>
        <taxon>Buguloidea</taxon>
        <taxon>Bugulidae</taxon>
        <taxon>Bugula</taxon>
    </lineage>
</organism>
<comment type="caution">
    <text evidence="2">The sequence shown here is derived from an EMBL/GenBank/DDBJ whole genome shotgun (WGS) entry which is preliminary data.</text>
</comment>
<reference evidence="2" key="1">
    <citation type="submission" date="2020-06" db="EMBL/GenBank/DDBJ databases">
        <title>Draft genome of Bugula neritina, a colonial animal packing powerful symbionts and potential medicines.</title>
        <authorList>
            <person name="Rayko M."/>
        </authorList>
    </citation>
    <scope>NUCLEOTIDE SEQUENCE [LARGE SCALE GENOMIC DNA]</scope>
    <source>
        <strain evidence="2">Kwan_BN1</strain>
    </source>
</reference>
<evidence type="ECO:0000256" key="1">
    <source>
        <dbReference type="SAM" id="MobiDB-lite"/>
    </source>
</evidence>
<evidence type="ECO:0000313" key="2">
    <source>
        <dbReference type="EMBL" id="KAF6028568.1"/>
    </source>
</evidence>
<dbReference type="AlphaFoldDB" id="A0A7J7JT66"/>